<comment type="caution">
    <text evidence="1">The sequence shown here is derived from an EMBL/GenBank/DDBJ whole genome shotgun (WGS) entry which is preliminary data.</text>
</comment>
<sequence>MKKFIMQSSRLIIQVIFLVSSILLGPFSSFAQEEGPELVYGCENCKVTSYLPMGDYKLLLFSNDRNYLRRKLYLLDKQNLIVDEMKVESSSHLVRLSEHTFSVLEISMGIIIQIQNGRLQVKEAYDLYDRPRIIQTAHMFLTPYHLFGMTPIEGAGENDARYVLYSINRPLMPQVNPRRMGYYGYYRMRENPPFHYTDISYADTVTIFRPKGPPLEPSESFYIKFWYAQDIAYSWLPDYKTLIAMHADNDKQVSTFTSYGKETEMLAYIDYTRGDSYMLTWDPKIKEGRTYTLHEVQKNKTLKPVYRLQFKPMLIDDGYAYQSRVGERRFDLYRHALKGQVREKMQDFGAVSVGAAQNL</sequence>
<reference evidence="1 2" key="1">
    <citation type="submission" date="2012-05" db="EMBL/GenBank/DDBJ databases">
        <title>Genome sequence of Nitritalea halalkaliphila LW7.</title>
        <authorList>
            <person name="Jangir P.K."/>
            <person name="Singh A."/>
            <person name="Shivaji S."/>
            <person name="Sharma R."/>
        </authorList>
    </citation>
    <scope>NUCLEOTIDE SEQUENCE [LARGE SCALE GENOMIC DNA]</scope>
    <source>
        <strain evidence="1 2">LW7</strain>
    </source>
</reference>
<accession>I5CAE6</accession>
<dbReference type="OrthoDB" id="9861006at2"/>
<dbReference type="AlphaFoldDB" id="I5CAE6"/>
<evidence type="ECO:0000313" key="1">
    <source>
        <dbReference type="EMBL" id="EIM78798.1"/>
    </source>
</evidence>
<keyword evidence="2" id="KW-1185">Reference proteome</keyword>
<dbReference type="Proteomes" id="UP000005551">
    <property type="component" value="Unassembled WGS sequence"/>
</dbReference>
<name>I5CAE6_9BACT</name>
<gene>
    <name evidence="1" type="ORF">A3SI_02066</name>
</gene>
<proteinExistence type="predicted"/>
<protein>
    <submittedName>
        <fullName evidence="1">Uncharacterized protein</fullName>
    </submittedName>
</protein>
<dbReference type="STRING" id="1189621.A3SI_02066"/>
<organism evidence="1 2">
    <name type="scientific">Nitritalea halalkaliphila LW7</name>
    <dbReference type="NCBI Taxonomy" id="1189621"/>
    <lineage>
        <taxon>Bacteria</taxon>
        <taxon>Pseudomonadati</taxon>
        <taxon>Bacteroidota</taxon>
        <taxon>Cytophagia</taxon>
        <taxon>Cytophagales</taxon>
        <taxon>Cyclobacteriaceae</taxon>
        <taxon>Nitritalea</taxon>
    </lineage>
</organism>
<dbReference type="EMBL" id="AJYA01000002">
    <property type="protein sequence ID" value="EIM78798.1"/>
    <property type="molecule type" value="Genomic_DNA"/>
</dbReference>
<evidence type="ECO:0000313" key="2">
    <source>
        <dbReference type="Proteomes" id="UP000005551"/>
    </source>
</evidence>